<dbReference type="PANTHER" id="PTHR40043:SF1">
    <property type="entry name" value="UPF0719 INNER MEMBRANE PROTEIN YJFL"/>
    <property type="match status" value="1"/>
</dbReference>
<evidence type="ECO:0000256" key="7">
    <source>
        <dbReference type="SAM" id="Phobius"/>
    </source>
</evidence>
<name>A0ABU9GN75_9GAMM</name>
<protein>
    <submittedName>
        <fullName evidence="8">DUF350 domain-containing protein</fullName>
    </submittedName>
</protein>
<feature type="transmembrane region" description="Helical" evidence="7">
    <location>
        <begin position="160"/>
        <end position="180"/>
    </location>
</feature>
<evidence type="ECO:0000256" key="4">
    <source>
        <dbReference type="ARBA" id="ARBA00022692"/>
    </source>
</evidence>
<sequence length="299" mass="32049">MNELLAVLEERSGLIAYLAIDMAIAIILLGGIRYIMGVINKVDTADELAKKDNFAFGISMAGGVAGMGIALSGAVTGELAGSLSIEFIGMLAYGVAGLILIKAGGYIHDKFALSTFDKREQISERNISVGIVDAASVIATAIVVRASIIWVDGLNTDTFVALTAAWVVSQIMLVIITRLFEWQYSKNNGITFQNALVTGHLALAIRYSGYLISTAMSVTAASHFIEFDITSLWLGISQWVVISVVLMVLLTILTTFAKYLVLFGINRQDEVENQQNIGIATIELATSFAIALILMGLMA</sequence>
<comment type="similarity">
    <text evidence="2">Belongs to the UPF0719 family.</text>
</comment>
<dbReference type="EMBL" id="JBAKAZ010000009">
    <property type="protein sequence ID" value="MEL0628758.1"/>
    <property type="molecule type" value="Genomic_DNA"/>
</dbReference>
<feature type="transmembrane region" description="Helical" evidence="7">
    <location>
        <begin position="127"/>
        <end position="148"/>
    </location>
</feature>
<comment type="subcellular location">
    <subcellularLocation>
        <location evidence="1">Cell membrane</location>
        <topology evidence="1">Multi-pass membrane protein</topology>
    </subcellularLocation>
</comment>
<feature type="transmembrane region" description="Helical" evidence="7">
    <location>
        <begin position="236"/>
        <end position="265"/>
    </location>
</feature>
<feature type="transmembrane region" description="Helical" evidence="7">
    <location>
        <begin position="54"/>
        <end position="75"/>
    </location>
</feature>
<evidence type="ECO:0000256" key="1">
    <source>
        <dbReference type="ARBA" id="ARBA00004651"/>
    </source>
</evidence>
<accession>A0ABU9GN75</accession>
<keyword evidence="5 7" id="KW-1133">Transmembrane helix</keyword>
<evidence type="ECO:0000256" key="2">
    <source>
        <dbReference type="ARBA" id="ARBA00005779"/>
    </source>
</evidence>
<evidence type="ECO:0000256" key="5">
    <source>
        <dbReference type="ARBA" id="ARBA00022989"/>
    </source>
</evidence>
<gene>
    <name evidence="8" type="ORF">V6256_03970</name>
</gene>
<keyword evidence="9" id="KW-1185">Reference proteome</keyword>
<dbReference type="Pfam" id="PF03994">
    <property type="entry name" value="DUF350"/>
    <property type="match status" value="2"/>
</dbReference>
<evidence type="ECO:0000313" key="9">
    <source>
        <dbReference type="Proteomes" id="UP001369082"/>
    </source>
</evidence>
<organism evidence="8 9">
    <name type="scientific">Psychromonas aquatilis</name>
    <dbReference type="NCBI Taxonomy" id="2005072"/>
    <lineage>
        <taxon>Bacteria</taxon>
        <taxon>Pseudomonadati</taxon>
        <taxon>Pseudomonadota</taxon>
        <taxon>Gammaproteobacteria</taxon>
        <taxon>Alteromonadales</taxon>
        <taxon>Psychromonadaceae</taxon>
        <taxon>Psychromonas</taxon>
    </lineage>
</organism>
<feature type="transmembrane region" description="Helical" evidence="7">
    <location>
        <begin position="201"/>
        <end position="224"/>
    </location>
</feature>
<dbReference type="InterPro" id="IPR007140">
    <property type="entry name" value="DUF350"/>
</dbReference>
<evidence type="ECO:0000256" key="6">
    <source>
        <dbReference type="ARBA" id="ARBA00023136"/>
    </source>
</evidence>
<dbReference type="Proteomes" id="UP001369082">
    <property type="component" value="Unassembled WGS sequence"/>
</dbReference>
<dbReference type="RefSeq" id="WP_341596767.1">
    <property type="nucleotide sequence ID" value="NZ_JBAKAZ010000009.1"/>
</dbReference>
<evidence type="ECO:0000256" key="3">
    <source>
        <dbReference type="ARBA" id="ARBA00022475"/>
    </source>
</evidence>
<feature type="transmembrane region" description="Helical" evidence="7">
    <location>
        <begin position="14"/>
        <end position="34"/>
    </location>
</feature>
<feature type="transmembrane region" description="Helical" evidence="7">
    <location>
        <begin position="87"/>
        <end position="107"/>
    </location>
</feature>
<evidence type="ECO:0000313" key="8">
    <source>
        <dbReference type="EMBL" id="MEL0628758.1"/>
    </source>
</evidence>
<keyword evidence="4 7" id="KW-0812">Transmembrane</keyword>
<reference evidence="8 9" key="1">
    <citation type="submission" date="2024-02" db="EMBL/GenBank/DDBJ databases">
        <title>Bacteria isolated from the canopy kelp, Nereocystis luetkeana.</title>
        <authorList>
            <person name="Pfister C.A."/>
            <person name="Younker I.T."/>
            <person name="Light S.H."/>
        </authorList>
    </citation>
    <scope>NUCLEOTIDE SEQUENCE [LARGE SCALE GENOMIC DNA]</scope>
    <source>
        <strain evidence="8 9">TI.1.05</strain>
    </source>
</reference>
<comment type="caution">
    <text evidence="8">The sequence shown here is derived from an EMBL/GenBank/DDBJ whole genome shotgun (WGS) entry which is preliminary data.</text>
</comment>
<keyword evidence="6 7" id="KW-0472">Membrane</keyword>
<keyword evidence="3" id="KW-1003">Cell membrane</keyword>
<dbReference type="PANTHER" id="PTHR40043">
    <property type="entry name" value="UPF0719 INNER MEMBRANE PROTEIN YJFL"/>
    <property type="match status" value="1"/>
</dbReference>
<feature type="transmembrane region" description="Helical" evidence="7">
    <location>
        <begin position="277"/>
        <end position="298"/>
    </location>
</feature>
<proteinExistence type="inferred from homology"/>